<proteinExistence type="predicted"/>
<evidence type="ECO:0000313" key="1">
    <source>
        <dbReference type="EMBL" id="KAF5570385.1"/>
    </source>
</evidence>
<dbReference type="Proteomes" id="UP000544095">
    <property type="component" value="Unassembled WGS sequence"/>
</dbReference>
<dbReference type="AlphaFoldDB" id="A0A8H5NNE2"/>
<accession>A0A8H5NNE2</accession>
<dbReference type="GO" id="GO:0016787">
    <property type="term" value="F:hydrolase activity"/>
    <property type="evidence" value="ECO:0007669"/>
    <property type="project" value="UniProtKB-KW"/>
</dbReference>
<evidence type="ECO:0000313" key="2">
    <source>
        <dbReference type="Proteomes" id="UP000544095"/>
    </source>
</evidence>
<comment type="caution">
    <text evidence="1">The sequence shown here is derived from an EMBL/GenBank/DDBJ whole genome shotgun (WGS) entry which is preliminary data.</text>
</comment>
<dbReference type="EMBL" id="JAAOAR010001151">
    <property type="protein sequence ID" value="KAF5570385.1"/>
    <property type="molecule type" value="Genomic_DNA"/>
</dbReference>
<reference evidence="1 2" key="1">
    <citation type="submission" date="2020-05" db="EMBL/GenBank/DDBJ databases">
        <title>Identification and distribution of gene clusters putatively required for synthesis of sphingolipid metabolism inhibitors in phylogenetically diverse species of the filamentous fungus Fusarium.</title>
        <authorList>
            <person name="Kim H.-S."/>
            <person name="Busman M."/>
            <person name="Brown D.W."/>
            <person name="Divon H."/>
            <person name="Uhlig S."/>
            <person name="Proctor R.H."/>
        </authorList>
    </citation>
    <scope>NUCLEOTIDE SEQUENCE [LARGE SCALE GENOMIC DNA]</scope>
    <source>
        <strain evidence="1 2">NRRL 25211</strain>
    </source>
</reference>
<dbReference type="Pfam" id="PF18647">
    <property type="entry name" value="Fungal_lectin_2"/>
    <property type="match status" value="1"/>
</dbReference>
<protein>
    <submittedName>
        <fullName evidence="1">SGNH hydrolase</fullName>
    </submittedName>
</protein>
<sequence>VYDEDTPDEHEFRISLSNDVADYDVNQCIDSFKKLIHNCDTNRRLNWKTGGKYVRDDGAYTYEVSPTRYNRPWLPPEYAQGTCKGWYHFSHSSYTIEGGGFSTWDFGQKTMRPSMNGCYGLGTTAWNFEYYDEPTEEGYEWKLTFNTPVFVRSRCFKNNKVVKGAGGWTDGCGGND</sequence>
<gene>
    <name evidence="1" type="ORF">FPANT_13765</name>
</gene>
<name>A0A8H5NNE2_9HYPO</name>
<feature type="non-terminal residue" evidence="1">
    <location>
        <position position="1"/>
    </location>
</feature>
<keyword evidence="1" id="KW-0378">Hydrolase</keyword>
<keyword evidence="2" id="KW-1185">Reference proteome</keyword>
<organism evidence="1 2">
    <name type="scientific">Fusarium pseudoanthophilum</name>
    <dbReference type="NCBI Taxonomy" id="48495"/>
    <lineage>
        <taxon>Eukaryota</taxon>
        <taxon>Fungi</taxon>
        <taxon>Dikarya</taxon>
        <taxon>Ascomycota</taxon>
        <taxon>Pezizomycotina</taxon>
        <taxon>Sordariomycetes</taxon>
        <taxon>Hypocreomycetidae</taxon>
        <taxon>Hypocreales</taxon>
        <taxon>Nectriaceae</taxon>
        <taxon>Fusarium</taxon>
        <taxon>Fusarium fujikuroi species complex</taxon>
    </lineage>
</organism>